<dbReference type="Gene3D" id="3.40.50.150">
    <property type="entry name" value="Vaccinia Virus protein VP39"/>
    <property type="match status" value="1"/>
</dbReference>
<dbReference type="EMBL" id="JARJCM010000001">
    <property type="protein sequence ID" value="KAJ7047839.1"/>
    <property type="molecule type" value="Genomic_DNA"/>
</dbReference>
<organism evidence="2 3">
    <name type="scientific">Mycena alexandri</name>
    <dbReference type="NCBI Taxonomy" id="1745969"/>
    <lineage>
        <taxon>Eukaryota</taxon>
        <taxon>Fungi</taxon>
        <taxon>Dikarya</taxon>
        <taxon>Basidiomycota</taxon>
        <taxon>Agaricomycotina</taxon>
        <taxon>Agaricomycetes</taxon>
        <taxon>Agaricomycetidae</taxon>
        <taxon>Agaricales</taxon>
        <taxon>Marasmiineae</taxon>
        <taxon>Mycenaceae</taxon>
        <taxon>Mycena</taxon>
    </lineage>
</organism>
<dbReference type="InterPro" id="IPR029063">
    <property type="entry name" value="SAM-dependent_MTases_sf"/>
</dbReference>
<dbReference type="SUPFAM" id="SSF53335">
    <property type="entry name" value="S-adenosyl-L-methionine-dependent methyltransferases"/>
    <property type="match status" value="1"/>
</dbReference>
<accession>A0AAD6TJM1</accession>
<dbReference type="Proteomes" id="UP001218188">
    <property type="component" value="Unassembled WGS sequence"/>
</dbReference>
<dbReference type="InterPro" id="IPR019410">
    <property type="entry name" value="Methyltransf_16"/>
</dbReference>
<feature type="region of interest" description="Disordered" evidence="1">
    <location>
        <begin position="69"/>
        <end position="98"/>
    </location>
</feature>
<comment type="caution">
    <text evidence="2">The sequence shown here is derived from an EMBL/GenBank/DDBJ whole genome shotgun (WGS) entry which is preliminary data.</text>
</comment>
<keyword evidence="2" id="KW-0489">Methyltransferase</keyword>
<dbReference type="AlphaFoldDB" id="A0AAD6TJM1"/>
<protein>
    <submittedName>
        <fullName evidence="2">Methyltransferase-domain-containing protein</fullName>
    </submittedName>
</protein>
<dbReference type="Pfam" id="PF10294">
    <property type="entry name" value="Methyltransf_16"/>
    <property type="match status" value="1"/>
</dbReference>
<keyword evidence="2" id="KW-0808">Transferase</keyword>
<dbReference type="GO" id="GO:0008757">
    <property type="term" value="F:S-adenosylmethionine-dependent methyltransferase activity"/>
    <property type="evidence" value="ECO:0007669"/>
    <property type="project" value="UniProtKB-ARBA"/>
</dbReference>
<name>A0AAD6TJM1_9AGAR</name>
<dbReference type="PANTHER" id="PTHR14614">
    <property type="entry name" value="HEPATOCELLULAR CARCINOMA-ASSOCIATED ANTIGEN"/>
    <property type="match status" value="1"/>
</dbReference>
<dbReference type="GO" id="GO:0032259">
    <property type="term" value="P:methylation"/>
    <property type="evidence" value="ECO:0007669"/>
    <property type="project" value="UniProtKB-KW"/>
</dbReference>
<evidence type="ECO:0000313" key="3">
    <source>
        <dbReference type="Proteomes" id="UP001218188"/>
    </source>
</evidence>
<reference evidence="2" key="1">
    <citation type="submission" date="2023-03" db="EMBL/GenBank/DDBJ databases">
        <title>Massive genome expansion in bonnet fungi (Mycena s.s.) driven by repeated elements and novel gene families across ecological guilds.</title>
        <authorList>
            <consortium name="Lawrence Berkeley National Laboratory"/>
            <person name="Harder C.B."/>
            <person name="Miyauchi S."/>
            <person name="Viragh M."/>
            <person name="Kuo A."/>
            <person name="Thoen E."/>
            <person name="Andreopoulos B."/>
            <person name="Lu D."/>
            <person name="Skrede I."/>
            <person name="Drula E."/>
            <person name="Henrissat B."/>
            <person name="Morin E."/>
            <person name="Kohler A."/>
            <person name="Barry K."/>
            <person name="LaButti K."/>
            <person name="Morin E."/>
            <person name="Salamov A."/>
            <person name="Lipzen A."/>
            <person name="Mereny Z."/>
            <person name="Hegedus B."/>
            <person name="Baldrian P."/>
            <person name="Stursova M."/>
            <person name="Weitz H."/>
            <person name="Taylor A."/>
            <person name="Grigoriev I.V."/>
            <person name="Nagy L.G."/>
            <person name="Martin F."/>
            <person name="Kauserud H."/>
        </authorList>
    </citation>
    <scope>NUCLEOTIDE SEQUENCE</scope>
    <source>
        <strain evidence="2">CBHHK200</strain>
    </source>
</reference>
<keyword evidence="3" id="KW-1185">Reference proteome</keyword>
<proteinExistence type="predicted"/>
<evidence type="ECO:0000313" key="2">
    <source>
        <dbReference type="EMBL" id="KAJ7047839.1"/>
    </source>
</evidence>
<evidence type="ECO:0000256" key="1">
    <source>
        <dbReference type="SAM" id="MobiDB-lite"/>
    </source>
</evidence>
<gene>
    <name evidence="2" type="ORF">C8F04DRAFT_23845</name>
</gene>
<dbReference type="CDD" id="cd02440">
    <property type="entry name" value="AdoMet_MTases"/>
    <property type="match status" value="1"/>
</dbReference>
<sequence>MAPITAPTSLPPLRRLAEYSAEDVARCLRGIRQLYWPPPPSLPPNLAVPTRRANRPKLLRLYSDDKIPDSGYASADESDVEEAALDSGDSDSSDSLDELRADPLERTFAIKWLTGLMGRIDELSSDDPTIDADDTRESLLDDTTALLARFSRHEEDEADYDITRTFSFPSKSGTIRIELNDAPLSNADHTSVGLQSWGSAIVLAERLCASPASFNLLDAQPLRVLELGAGTGLLSIAVAKLLPHPDTIVVATDYHPAILTNLAANLRTNFPGDRSGARVSALELDWASPARDAPFDAPFDVVLAADVVYHPEHARWIRGCVARMLRRPSSKSKSDSSADPGGVFHLIVPVRTSGRHEGMDGTVDEVFKRDRETDDPVDAADADAYRLGILDTAAVERQGVGIGRADEAGYRLFRIGWVL</sequence>
<feature type="compositionally biased region" description="Acidic residues" evidence="1">
    <location>
        <begin position="76"/>
        <end position="96"/>
    </location>
</feature>